<dbReference type="Proteomes" id="UP000007797">
    <property type="component" value="Unassembled WGS sequence"/>
</dbReference>
<keyword evidence="2" id="KW-1185">Reference proteome</keyword>
<evidence type="ECO:0000313" key="1">
    <source>
        <dbReference type="EMBL" id="EGG15680.1"/>
    </source>
</evidence>
<dbReference type="GeneID" id="14867500"/>
<dbReference type="SUPFAM" id="SSF52047">
    <property type="entry name" value="RNI-like"/>
    <property type="match status" value="1"/>
</dbReference>
<dbReference type="AlphaFoldDB" id="F4QAG1"/>
<dbReference type="Gene3D" id="3.80.10.10">
    <property type="entry name" value="Ribonuclease Inhibitor"/>
    <property type="match status" value="1"/>
</dbReference>
<organism evidence="1 2">
    <name type="scientific">Cavenderia fasciculata</name>
    <name type="common">Slime mold</name>
    <name type="synonym">Dictyostelium fasciculatum</name>
    <dbReference type="NCBI Taxonomy" id="261658"/>
    <lineage>
        <taxon>Eukaryota</taxon>
        <taxon>Amoebozoa</taxon>
        <taxon>Evosea</taxon>
        <taxon>Eumycetozoa</taxon>
        <taxon>Dictyostelia</taxon>
        <taxon>Acytosteliales</taxon>
        <taxon>Cavenderiaceae</taxon>
        <taxon>Cavenderia</taxon>
    </lineage>
</organism>
<evidence type="ECO:0000313" key="2">
    <source>
        <dbReference type="Proteomes" id="UP000007797"/>
    </source>
</evidence>
<dbReference type="PANTHER" id="PTHR32423">
    <property type="entry name" value="SAP DOMAIN-CONTAINING PROTEIN-RELATED"/>
    <property type="match status" value="1"/>
</dbReference>
<dbReference type="RefSeq" id="XP_004354422.1">
    <property type="nucleotide sequence ID" value="XM_004354370.1"/>
</dbReference>
<sequence>MWFEVVQREASKSLTYNYCDDEIMFKIHDDSLFGFTFPIETFAFDNNIISPSKTHTLMLSSIDHEADNTFGRVLGEWFTSVHHINILCDLEEYTRCQQSILSSIEGQTDITVDICLLLEGLDTEEDLLVPTDQHVFAIPIKRLDLQNGQEDEEARLFLSMVQKIKPTELIIDLIGSPENKEYHYQYDKILAVKSLRMVNIGGDHVEFMDLNNALDPSSNITSLSCQVLSHMCWFKDGLPDDDLVPCNNTFHSIRSLSTIESSIETFCNLLLTNTTLTDFTINNNNHMPSPQLVECFNHLLVINKTIKHLGVKGDFITKEFLQSIEQSTTLQSLEVGLKQWTDSLFDQLLHSLSINHTIRDLID</sequence>
<dbReference type="InterPro" id="IPR032675">
    <property type="entry name" value="LRR_dom_sf"/>
</dbReference>
<gene>
    <name evidence="1" type="ORF">DFA_10522</name>
</gene>
<accession>F4QAG1</accession>
<proteinExistence type="predicted"/>
<dbReference type="KEGG" id="dfa:DFA_10522"/>
<protein>
    <submittedName>
        <fullName evidence="1">Uncharacterized protein</fullName>
    </submittedName>
</protein>
<dbReference type="EMBL" id="GL883026">
    <property type="protein sequence ID" value="EGG15680.1"/>
    <property type="molecule type" value="Genomic_DNA"/>
</dbReference>
<reference evidence="2" key="1">
    <citation type="journal article" date="2011" name="Genome Res.">
        <title>Phylogeny-wide analysis of social amoeba genomes highlights ancient origins for complex intercellular communication.</title>
        <authorList>
            <person name="Heidel A.J."/>
            <person name="Lawal H.M."/>
            <person name="Felder M."/>
            <person name="Schilde C."/>
            <person name="Helps N.R."/>
            <person name="Tunggal B."/>
            <person name="Rivero F."/>
            <person name="John U."/>
            <person name="Schleicher M."/>
            <person name="Eichinger L."/>
            <person name="Platzer M."/>
            <person name="Noegel A.A."/>
            <person name="Schaap P."/>
            <person name="Gloeckner G."/>
        </authorList>
    </citation>
    <scope>NUCLEOTIDE SEQUENCE [LARGE SCALE GENOMIC DNA]</scope>
    <source>
        <strain evidence="2">SH3</strain>
    </source>
</reference>
<name>F4QAG1_CACFS</name>